<protein>
    <submittedName>
        <fullName evidence="2">Cell division protein FtsQ</fullName>
    </submittedName>
</protein>
<proteinExistence type="predicted"/>
<keyword evidence="3" id="KW-1185">Reference proteome</keyword>
<feature type="transmembrane region" description="Helical" evidence="1">
    <location>
        <begin position="6"/>
        <end position="24"/>
    </location>
</feature>
<accession>A0A1I6QJV7</accession>
<dbReference type="EMBL" id="FOZP01000004">
    <property type="protein sequence ID" value="SFS52783.1"/>
    <property type="molecule type" value="Genomic_DNA"/>
</dbReference>
<dbReference type="GO" id="GO:0051301">
    <property type="term" value="P:cell division"/>
    <property type="evidence" value="ECO:0007669"/>
    <property type="project" value="UniProtKB-KW"/>
</dbReference>
<sequence length="245" mass="28150">MKINWSYIKGVLLIALIGFLYGFSNHKNNTIKVKEVVVEFERGNNLFMNYEMVNKLLIQNGETVRNQEKSVIDLHKLESNVLSHPMVENAAIFLTVDGSLKAKVKQRTPIARVVSGNESYYIDRQAKRMPLSVNHSERVLVVFGNAKEEKFNEIHLLVTTILKDDFLKKQIIGVELAPNNEYILETRVGEQKIIVGNIDHLNEKFKNLKSFYNKTMLDSTINNYSSINLKYHKQVVCTKEVEYGA</sequence>
<keyword evidence="1" id="KW-1133">Transmembrane helix</keyword>
<name>A0A1I6QJV7_9FLAO</name>
<dbReference type="OrthoDB" id="1466667at2"/>
<dbReference type="STRING" id="593133.SAMN04488006_1852"/>
<evidence type="ECO:0000313" key="3">
    <source>
        <dbReference type="Proteomes" id="UP000199312"/>
    </source>
</evidence>
<keyword evidence="2" id="KW-0131">Cell cycle</keyword>
<gene>
    <name evidence="2" type="ORF">SAMN04488006_1852</name>
</gene>
<evidence type="ECO:0000256" key="1">
    <source>
        <dbReference type="SAM" id="Phobius"/>
    </source>
</evidence>
<dbReference type="AlphaFoldDB" id="A0A1I6QJV7"/>
<dbReference type="RefSeq" id="WP_090225205.1">
    <property type="nucleotide sequence ID" value="NZ_FOZP01000004.1"/>
</dbReference>
<reference evidence="3" key="1">
    <citation type="submission" date="2016-10" db="EMBL/GenBank/DDBJ databases">
        <authorList>
            <person name="Varghese N."/>
            <person name="Submissions S."/>
        </authorList>
    </citation>
    <scope>NUCLEOTIDE SEQUENCE [LARGE SCALE GENOMIC DNA]</scope>
    <source>
        <strain evidence="3">DSM 24450</strain>
    </source>
</reference>
<dbReference type="Proteomes" id="UP000199312">
    <property type="component" value="Unassembled WGS sequence"/>
</dbReference>
<keyword evidence="1" id="KW-0472">Membrane</keyword>
<keyword evidence="1" id="KW-0812">Transmembrane</keyword>
<keyword evidence="2" id="KW-0132">Cell division</keyword>
<evidence type="ECO:0000313" key="2">
    <source>
        <dbReference type="EMBL" id="SFS52783.1"/>
    </source>
</evidence>
<organism evidence="2 3">
    <name type="scientific">Lutibacter maritimus</name>
    <dbReference type="NCBI Taxonomy" id="593133"/>
    <lineage>
        <taxon>Bacteria</taxon>
        <taxon>Pseudomonadati</taxon>
        <taxon>Bacteroidota</taxon>
        <taxon>Flavobacteriia</taxon>
        <taxon>Flavobacteriales</taxon>
        <taxon>Flavobacteriaceae</taxon>
        <taxon>Lutibacter</taxon>
    </lineage>
</organism>